<evidence type="ECO:0000313" key="2">
    <source>
        <dbReference type="Proteomes" id="UP000305848"/>
    </source>
</evidence>
<gene>
    <name evidence="1" type="ORF">FC093_06235</name>
</gene>
<dbReference type="PIRSF" id="PIRSF005357">
    <property type="entry name" value="UCP005357"/>
    <property type="match status" value="1"/>
</dbReference>
<protein>
    <submittedName>
        <fullName evidence="1">DUF354 domain-containing protein</fullName>
    </submittedName>
</protein>
<dbReference type="Proteomes" id="UP000305848">
    <property type="component" value="Unassembled WGS sequence"/>
</dbReference>
<dbReference type="Gene3D" id="3.40.50.2000">
    <property type="entry name" value="Glycogen Phosphorylase B"/>
    <property type="match status" value="1"/>
</dbReference>
<dbReference type="SUPFAM" id="SSF53756">
    <property type="entry name" value="UDP-Glycosyltransferase/glycogen phosphorylase"/>
    <property type="match status" value="1"/>
</dbReference>
<reference evidence="1 2" key="1">
    <citation type="submission" date="2019-05" db="EMBL/GenBank/DDBJ databases">
        <title>Panacibacter sp. strain 17mud1-8 Genome sequencing and assembly.</title>
        <authorList>
            <person name="Chhetri G."/>
        </authorList>
    </citation>
    <scope>NUCLEOTIDE SEQUENCE [LARGE SCALE GENOMIC DNA]</scope>
    <source>
        <strain evidence="1 2">17mud1-8</strain>
    </source>
</reference>
<organism evidence="1 2">
    <name type="scientific">Ilyomonas limi</name>
    <dbReference type="NCBI Taxonomy" id="2575867"/>
    <lineage>
        <taxon>Bacteria</taxon>
        <taxon>Pseudomonadati</taxon>
        <taxon>Bacteroidota</taxon>
        <taxon>Chitinophagia</taxon>
        <taxon>Chitinophagales</taxon>
        <taxon>Chitinophagaceae</taxon>
        <taxon>Ilyomonas</taxon>
    </lineage>
</organism>
<comment type="caution">
    <text evidence="1">The sequence shown here is derived from an EMBL/GenBank/DDBJ whole genome shotgun (WGS) entry which is preliminary data.</text>
</comment>
<dbReference type="InterPro" id="IPR007152">
    <property type="entry name" value="DUF354"/>
</dbReference>
<dbReference type="RefSeq" id="WP_137260886.1">
    <property type="nucleotide sequence ID" value="NZ_SZQL01000003.1"/>
</dbReference>
<dbReference type="OrthoDB" id="7058268at2"/>
<accession>A0A4U3L566</accession>
<dbReference type="Pfam" id="PF04007">
    <property type="entry name" value="DUF354"/>
    <property type="match status" value="1"/>
</dbReference>
<evidence type="ECO:0000313" key="1">
    <source>
        <dbReference type="EMBL" id="TKK70341.1"/>
    </source>
</evidence>
<keyword evidence="2" id="KW-1185">Reference proteome</keyword>
<dbReference type="PANTHER" id="PTHR39662">
    <property type="entry name" value="DUF354 DOMAIN-CONTAINING PROTEIN-RELATED"/>
    <property type="match status" value="1"/>
</dbReference>
<sequence>MRIWIDFINSPQVSFFEPLINELTKSGHEIVLTCRDSANTVDLIKQRNWEHTIIGTEVKKTTVKKLLAFPLRIYALLSFLKNKRIDVAICQSSFYLPLTARLLGIPSIYTNDNEHALGNIPAFLFATKIFIPENLSLSKVVKMGAKRSKVCKYPGIKEGVYLWPKGVDIQSKRATKDFSKHAIYVRPEPSTAQYYSGKHNFLDQLLLELKEHHPITILTREKAQLAHYTQSAFSGIEVPVKPLPFEEVATNCALFIGAGGSMTREMALIGVPTVSVYQGELLEVDRFLIAEKLMIHKSELQYKEVEAMIAAKASQDVNMSLINKGKEAYQLFKQAILKYNKQ</sequence>
<dbReference type="PANTHER" id="PTHR39662:SF1">
    <property type="entry name" value="DUF354 DOMAIN-CONTAINING PROTEIN"/>
    <property type="match status" value="1"/>
</dbReference>
<proteinExistence type="predicted"/>
<dbReference type="AlphaFoldDB" id="A0A4U3L566"/>
<dbReference type="EMBL" id="SZQL01000003">
    <property type="protein sequence ID" value="TKK70341.1"/>
    <property type="molecule type" value="Genomic_DNA"/>
</dbReference>
<name>A0A4U3L566_9BACT</name>